<dbReference type="PANTHER" id="PTHR48465:SF1">
    <property type="entry name" value="PROTEIN SSUH2 HOMOLOG"/>
    <property type="match status" value="1"/>
</dbReference>
<keyword evidence="3" id="KW-1185">Reference proteome</keyword>
<dbReference type="AlphaFoldDB" id="A0A226EP26"/>
<dbReference type="PANTHER" id="PTHR48465">
    <property type="entry name" value="PROTEIN SSUH2 HOMOLOG"/>
    <property type="match status" value="1"/>
</dbReference>
<dbReference type="OrthoDB" id="6419224at2759"/>
<feature type="region of interest" description="Disordered" evidence="1">
    <location>
        <begin position="1"/>
        <end position="47"/>
    </location>
</feature>
<evidence type="ECO:0000313" key="3">
    <source>
        <dbReference type="Proteomes" id="UP000198287"/>
    </source>
</evidence>
<evidence type="ECO:0000313" key="2">
    <source>
        <dbReference type="EMBL" id="OXA58968.1"/>
    </source>
</evidence>
<accession>A0A226EP26</accession>
<sequence length="405" mass="44842">MDKGHGDQGGSNPSAPPPPHAPPPYEDFGQGQFGAEMKPPNHEVFDPVPPTMGFVDPPPAGAMPMPPEPEATPIVILDPPPPPYSECVLNVDCPTSEEEVKAAMLNFYKGDCCFDPKTVDGFFIHEITQMHAFRYVLDTFIETRTLEEMTEPYRNQQIDGPQNGPSPDKWAVFVNPPQEFVTKAKSVMDLPRSANVIPCNKCHSTGFTACNSCNGMGFSRCTWCSGSGRRDKTGAPGEYENCSSCNGMGRNNCTWCQLGRIQCRTCSGHRFLKVWQSLTIRWKTEGKVHETQRGELKPKHLKKAKCGEMLSSTKSTPQNPQPLNCSLDRNILTASTQLIGEQLQKQNMNSRVLQFRQSIGVIPVVKVIYQFKNKEGHFYVFGNTRLVYFPGGYPGGCACCCCSIM</sequence>
<dbReference type="InterPro" id="IPR052789">
    <property type="entry name" value="SSUH2_homolog"/>
</dbReference>
<organism evidence="2 3">
    <name type="scientific">Folsomia candida</name>
    <name type="common">Springtail</name>
    <dbReference type="NCBI Taxonomy" id="158441"/>
    <lineage>
        <taxon>Eukaryota</taxon>
        <taxon>Metazoa</taxon>
        <taxon>Ecdysozoa</taxon>
        <taxon>Arthropoda</taxon>
        <taxon>Hexapoda</taxon>
        <taxon>Collembola</taxon>
        <taxon>Entomobryomorpha</taxon>
        <taxon>Isotomoidea</taxon>
        <taxon>Isotomidae</taxon>
        <taxon>Proisotominae</taxon>
        <taxon>Folsomia</taxon>
    </lineage>
</organism>
<comment type="caution">
    <text evidence="2">The sequence shown here is derived from an EMBL/GenBank/DDBJ whole genome shotgun (WGS) entry which is preliminary data.</text>
</comment>
<proteinExistence type="predicted"/>
<dbReference type="OMA" id="CDIPEKM"/>
<evidence type="ECO:0000256" key="1">
    <source>
        <dbReference type="SAM" id="MobiDB-lite"/>
    </source>
</evidence>
<gene>
    <name evidence="2" type="ORF">Fcan01_04527</name>
</gene>
<reference evidence="2 3" key="1">
    <citation type="submission" date="2015-12" db="EMBL/GenBank/DDBJ databases">
        <title>The genome of Folsomia candida.</title>
        <authorList>
            <person name="Faddeeva A."/>
            <person name="Derks M.F."/>
            <person name="Anvar Y."/>
            <person name="Smit S."/>
            <person name="Van Straalen N."/>
            <person name="Roelofs D."/>
        </authorList>
    </citation>
    <scope>NUCLEOTIDE SEQUENCE [LARGE SCALE GENOMIC DNA]</scope>
    <source>
        <strain evidence="2 3">VU population</strain>
        <tissue evidence="2">Whole body</tissue>
    </source>
</reference>
<name>A0A226EP26_FOLCA</name>
<dbReference type="Proteomes" id="UP000198287">
    <property type="component" value="Unassembled WGS sequence"/>
</dbReference>
<dbReference type="EMBL" id="LNIX01000002">
    <property type="protein sequence ID" value="OXA58968.1"/>
    <property type="molecule type" value="Genomic_DNA"/>
</dbReference>
<protein>
    <submittedName>
        <fullName evidence="2">Protein SSUH2</fullName>
    </submittedName>
</protein>
<feature type="compositionally biased region" description="Pro residues" evidence="1">
    <location>
        <begin position="14"/>
        <end position="25"/>
    </location>
</feature>